<comment type="similarity">
    <text evidence="2">Belongs to the chloride channel MCLC family.</text>
</comment>
<comment type="caution">
    <text evidence="9">The sequence shown here is derived from an EMBL/GenBank/DDBJ whole genome shotgun (WGS) entry which is preliminary data.</text>
</comment>
<feature type="transmembrane region" description="Helical" evidence="8">
    <location>
        <begin position="270"/>
        <end position="290"/>
    </location>
</feature>
<reference evidence="9 10" key="1">
    <citation type="submission" date="2018-10" db="EMBL/GenBank/DDBJ databases">
        <title>Genome assembly for a Yunnan-Guizhou Plateau 3E fish, Anabarilius grahami (Regan), and its evolutionary and genetic applications.</title>
        <authorList>
            <person name="Jiang W."/>
        </authorList>
    </citation>
    <scope>NUCLEOTIDE SEQUENCE [LARGE SCALE GENOMIC DNA]</scope>
    <source>
        <strain evidence="9">AG-KIZ</strain>
        <tissue evidence="9">Muscle</tissue>
    </source>
</reference>
<dbReference type="AlphaFoldDB" id="A0A3N0Y3G4"/>
<keyword evidence="10" id="KW-1185">Reference proteome</keyword>
<evidence type="ECO:0000256" key="3">
    <source>
        <dbReference type="ARBA" id="ARBA00015571"/>
    </source>
</evidence>
<feature type="region of interest" description="Disordered" evidence="7">
    <location>
        <begin position="677"/>
        <end position="835"/>
    </location>
</feature>
<evidence type="ECO:0000256" key="5">
    <source>
        <dbReference type="ARBA" id="ARBA00022989"/>
    </source>
</evidence>
<dbReference type="GO" id="GO:0005783">
    <property type="term" value="C:endoplasmic reticulum"/>
    <property type="evidence" value="ECO:0007669"/>
    <property type="project" value="TreeGrafter"/>
</dbReference>
<feature type="transmembrane region" description="Helical" evidence="8">
    <location>
        <begin position="166"/>
        <end position="183"/>
    </location>
</feature>
<evidence type="ECO:0000256" key="6">
    <source>
        <dbReference type="ARBA" id="ARBA00023136"/>
    </source>
</evidence>
<comment type="subcellular location">
    <subcellularLocation>
        <location evidence="1">Membrane</location>
        <topology evidence="1">Multi-pass membrane protein</topology>
    </subcellularLocation>
</comment>
<gene>
    <name evidence="9" type="ORF">DPX16_9726</name>
</gene>
<feature type="compositionally biased region" description="Polar residues" evidence="7">
    <location>
        <begin position="825"/>
        <end position="835"/>
    </location>
</feature>
<dbReference type="Pfam" id="PF05934">
    <property type="entry name" value="MCLC"/>
    <property type="match status" value="2"/>
</dbReference>
<dbReference type="PANTHER" id="PTHR34093:SF1">
    <property type="entry name" value="CHLORIDE CHANNEL CLIC-LIKE PROTEIN 1"/>
    <property type="match status" value="1"/>
</dbReference>
<dbReference type="PANTHER" id="PTHR34093">
    <property type="entry name" value="CHLORIDE CHANNEL CLIC-LIKE PROTEIN 1"/>
    <property type="match status" value="1"/>
</dbReference>
<feature type="transmembrane region" description="Helical" evidence="8">
    <location>
        <begin position="498"/>
        <end position="518"/>
    </location>
</feature>
<feature type="transmembrane region" description="Helical" evidence="8">
    <location>
        <begin position="470"/>
        <end position="492"/>
    </location>
</feature>
<evidence type="ECO:0000256" key="4">
    <source>
        <dbReference type="ARBA" id="ARBA00022692"/>
    </source>
</evidence>
<evidence type="ECO:0000256" key="7">
    <source>
        <dbReference type="SAM" id="MobiDB-lite"/>
    </source>
</evidence>
<evidence type="ECO:0000256" key="1">
    <source>
        <dbReference type="ARBA" id="ARBA00004141"/>
    </source>
</evidence>
<dbReference type="InterPro" id="IPR009231">
    <property type="entry name" value="Chloride_chnl_CLIC-like"/>
</dbReference>
<keyword evidence="4 8" id="KW-0812">Transmembrane</keyword>
<feature type="compositionally biased region" description="Basic and acidic residues" evidence="7">
    <location>
        <begin position="764"/>
        <end position="799"/>
    </location>
</feature>
<organism evidence="9 10">
    <name type="scientific">Anabarilius grahami</name>
    <name type="common">Kanglang fish</name>
    <name type="synonym">Barilius grahami</name>
    <dbReference type="NCBI Taxonomy" id="495550"/>
    <lineage>
        <taxon>Eukaryota</taxon>
        <taxon>Metazoa</taxon>
        <taxon>Chordata</taxon>
        <taxon>Craniata</taxon>
        <taxon>Vertebrata</taxon>
        <taxon>Euteleostomi</taxon>
        <taxon>Actinopterygii</taxon>
        <taxon>Neopterygii</taxon>
        <taxon>Teleostei</taxon>
        <taxon>Ostariophysi</taxon>
        <taxon>Cypriniformes</taxon>
        <taxon>Xenocyprididae</taxon>
        <taxon>Xenocypridinae</taxon>
        <taxon>Xenocypridinae incertae sedis</taxon>
        <taxon>Anabarilius</taxon>
    </lineage>
</organism>
<dbReference type="Proteomes" id="UP000281406">
    <property type="component" value="Unassembled WGS sequence"/>
</dbReference>
<dbReference type="GO" id="GO:0016020">
    <property type="term" value="C:membrane"/>
    <property type="evidence" value="ECO:0007669"/>
    <property type="project" value="UniProtKB-SubCell"/>
</dbReference>
<feature type="region of interest" description="Disordered" evidence="7">
    <location>
        <begin position="309"/>
        <end position="339"/>
    </location>
</feature>
<keyword evidence="5 8" id="KW-1133">Transmembrane helix</keyword>
<evidence type="ECO:0000313" key="9">
    <source>
        <dbReference type="EMBL" id="ROL40732.1"/>
    </source>
</evidence>
<sequence length="835" mass="94727">MHYDAEVKLSKQSLAEIHKLLNEQNDWTTGAMDEALSQILVKFKHHDHEAWKWRFEDTFHVEVDTVLKVAFAEHKKKIVEVESFSARCAGLKELDWKDNLLEWYRRTWTLQDDPCKNYYEVMLVDPILLVPPTKVFTFTITGFITDPLKQIGEGINNLLRPMLKDLPIFLQIPVLLIFAVVIFDSTKLLNVWEGGDVSEGGDAPQLLQIGQDNGESVYQAGNRGDQVLRAGDAYAPQNRQDKAWDSNRNLTPTAHPEGAVRIMKVPSGSSFGFCSFLIFCSLFVIANANIHQEDDAWIDPYDMLNYDPTTKRMRKPPESASYQNVPTKRRGYSSESCDVPQSDASECSNKLAILQKEFDEHKKKGTATSSKPVCLPVFKRFLSKLLKETSKLGLPDDETTSMHYDAEVKLSKQSLAEIQKLLNEQNDWTTGAMDEALSQILVKFKHHDHEAWKWRFEDTFHVEVDTVLKVFLIVLIVVAIICTELWFVVSWMVQFRRMFAVCFFISLIWNWFHLYMLAFADHKKKIVEVESFNGQCTGLSQLDWKGSLSAWYRRTWTLQDDPCTQYYEVLVVNPILLVPPTKAITVTIASFITDPLKQIGEGISEFLRALLKDLPVTLQIPVLLTITAAICVFMYGSAQAAVYQAVRLPRLGWRQDPPPPAVGQRQAPQLREHEDVWEGGDAPQPLQIRQGNGNRVNPAGNRGDQVFRAGDAYAPQTRQEDRSMEIQQEFAETPRRTQRVRVETVLPAGNMSSDDETDLQQRTQEVDPGTKENAEPEVKVEEKEKNASSVDKKEQKDTQSPDGSEPVTEPVTKDPPPQIDVKTLGANQGNEASIG</sequence>
<proteinExistence type="inferred from homology"/>
<protein>
    <recommendedName>
        <fullName evidence="3">Chloride channel CLIC-like protein 1</fullName>
    </recommendedName>
</protein>
<evidence type="ECO:0000256" key="2">
    <source>
        <dbReference type="ARBA" id="ARBA00005944"/>
    </source>
</evidence>
<dbReference type="GO" id="GO:0005254">
    <property type="term" value="F:chloride channel activity"/>
    <property type="evidence" value="ECO:0007669"/>
    <property type="project" value="TreeGrafter"/>
</dbReference>
<evidence type="ECO:0000313" key="10">
    <source>
        <dbReference type="Proteomes" id="UP000281406"/>
    </source>
</evidence>
<dbReference type="EMBL" id="RJVU01053127">
    <property type="protein sequence ID" value="ROL40732.1"/>
    <property type="molecule type" value="Genomic_DNA"/>
</dbReference>
<feature type="transmembrane region" description="Helical" evidence="8">
    <location>
        <begin position="616"/>
        <end position="636"/>
    </location>
</feature>
<accession>A0A3N0Y3G4</accession>
<keyword evidence="6 8" id="KW-0472">Membrane</keyword>
<name>A0A3N0Y3G4_ANAGA</name>
<evidence type="ECO:0000256" key="8">
    <source>
        <dbReference type="SAM" id="Phobius"/>
    </source>
</evidence>
<dbReference type="OrthoDB" id="10037397at2759"/>